<name>A0A426YM59_ENSVE</name>
<feature type="region of interest" description="Disordered" evidence="1">
    <location>
        <begin position="20"/>
        <end position="53"/>
    </location>
</feature>
<proteinExistence type="predicted"/>
<reference evidence="2 3" key="1">
    <citation type="journal article" date="2014" name="Agronomy (Basel)">
        <title>A Draft Genome Sequence for Ensete ventricosum, the Drought-Tolerant Tree Against Hunger.</title>
        <authorList>
            <person name="Harrison J."/>
            <person name="Moore K.A."/>
            <person name="Paszkiewicz K."/>
            <person name="Jones T."/>
            <person name="Grant M."/>
            <person name="Ambacheew D."/>
            <person name="Muzemil S."/>
            <person name="Studholme D.J."/>
        </authorList>
    </citation>
    <scope>NUCLEOTIDE SEQUENCE [LARGE SCALE GENOMIC DNA]</scope>
</reference>
<feature type="compositionally biased region" description="Basic and acidic residues" evidence="1">
    <location>
        <begin position="37"/>
        <end position="51"/>
    </location>
</feature>
<evidence type="ECO:0000313" key="3">
    <source>
        <dbReference type="Proteomes" id="UP000287651"/>
    </source>
</evidence>
<dbReference type="EMBL" id="AMZH03011479">
    <property type="protein sequence ID" value="RRT52804.1"/>
    <property type="molecule type" value="Genomic_DNA"/>
</dbReference>
<gene>
    <name evidence="2" type="ORF">B296_00038169</name>
</gene>
<protein>
    <submittedName>
        <fullName evidence="2">Uncharacterized protein</fullName>
    </submittedName>
</protein>
<sequence>MALPGPTPINVAWRAMPSPHATAVARPPYVSATSRGTTKDRHPRDGPRNKPTELCVEDYRGSVNPCRKFRPPPILTDLYTRMRTNRADTLARLSTPES</sequence>
<dbReference type="AlphaFoldDB" id="A0A426YM59"/>
<comment type="caution">
    <text evidence="2">The sequence shown here is derived from an EMBL/GenBank/DDBJ whole genome shotgun (WGS) entry which is preliminary data.</text>
</comment>
<dbReference type="Proteomes" id="UP000287651">
    <property type="component" value="Unassembled WGS sequence"/>
</dbReference>
<evidence type="ECO:0000256" key="1">
    <source>
        <dbReference type="SAM" id="MobiDB-lite"/>
    </source>
</evidence>
<accession>A0A426YM59</accession>
<organism evidence="2 3">
    <name type="scientific">Ensete ventricosum</name>
    <name type="common">Abyssinian banana</name>
    <name type="synonym">Musa ensete</name>
    <dbReference type="NCBI Taxonomy" id="4639"/>
    <lineage>
        <taxon>Eukaryota</taxon>
        <taxon>Viridiplantae</taxon>
        <taxon>Streptophyta</taxon>
        <taxon>Embryophyta</taxon>
        <taxon>Tracheophyta</taxon>
        <taxon>Spermatophyta</taxon>
        <taxon>Magnoliopsida</taxon>
        <taxon>Liliopsida</taxon>
        <taxon>Zingiberales</taxon>
        <taxon>Musaceae</taxon>
        <taxon>Ensete</taxon>
    </lineage>
</organism>
<evidence type="ECO:0000313" key="2">
    <source>
        <dbReference type="EMBL" id="RRT52804.1"/>
    </source>
</evidence>